<dbReference type="PANTHER" id="PTHR24392">
    <property type="entry name" value="ZINC FINGER PROTEIN"/>
    <property type="match status" value="1"/>
</dbReference>
<dbReference type="GO" id="GO:0008270">
    <property type="term" value="F:zinc ion binding"/>
    <property type="evidence" value="ECO:0007669"/>
    <property type="project" value="UniProtKB-KW"/>
</dbReference>
<feature type="region of interest" description="Disordered" evidence="9">
    <location>
        <begin position="41"/>
        <end position="93"/>
    </location>
</feature>
<keyword evidence="6" id="KW-0238">DNA-binding</keyword>
<evidence type="ECO:0000259" key="10">
    <source>
        <dbReference type="PROSITE" id="PS50157"/>
    </source>
</evidence>
<protein>
    <submittedName>
        <fullName evidence="11">Zinc finger protein 205</fullName>
    </submittedName>
</protein>
<keyword evidence="3" id="KW-0677">Repeat</keyword>
<evidence type="ECO:0000256" key="6">
    <source>
        <dbReference type="ARBA" id="ARBA00023125"/>
    </source>
</evidence>
<dbReference type="GO" id="GO:0045893">
    <property type="term" value="P:positive regulation of DNA-templated transcription"/>
    <property type="evidence" value="ECO:0007669"/>
    <property type="project" value="UniProtKB-ARBA"/>
</dbReference>
<dbReference type="GO" id="GO:0005634">
    <property type="term" value="C:nucleus"/>
    <property type="evidence" value="ECO:0007669"/>
    <property type="project" value="UniProtKB-SubCell"/>
</dbReference>
<sequence length="204" mass="22627">VKEETMTDEEIDNEEEAMIGGDLLIKEEAMSEGDLMIEEDATISDGLPSTVQTSSSANIHQSCVDQRNSTEDVRKRSAGGDSQECRAGPSSELELKKKKPHACDMCDYRASKLGHLNIHKRTHTGEKPYACDSCDHRAGRLGDLKKHLMTHTAKKLYTTDSSDNWSGTGSLNEHTVVIHTAEKPYACDRCDYRATQQGQLKSHM</sequence>
<evidence type="ECO:0000256" key="2">
    <source>
        <dbReference type="ARBA" id="ARBA00022723"/>
    </source>
</evidence>
<evidence type="ECO:0000256" key="7">
    <source>
        <dbReference type="ARBA" id="ARBA00023242"/>
    </source>
</evidence>
<feature type="region of interest" description="Disordered" evidence="9">
    <location>
        <begin position="1"/>
        <end position="22"/>
    </location>
</feature>
<keyword evidence="2" id="KW-0479">Metal-binding</keyword>
<feature type="compositionally biased region" description="Polar residues" evidence="9">
    <location>
        <begin position="47"/>
        <end position="67"/>
    </location>
</feature>
<evidence type="ECO:0000256" key="4">
    <source>
        <dbReference type="ARBA" id="ARBA00022771"/>
    </source>
</evidence>
<proteinExistence type="predicted"/>
<dbReference type="InterPro" id="IPR013087">
    <property type="entry name" value="Znf_C2H2_type"/>
</dbReference>
<comment type="subcellular location">
    <subcellularLocation>
        <location evidence="1">Nucleus</location>
    </subcellularLocation>
</comment>
<evidence type="ECO:0000256" key="1">
    <source>
        <dbReference type="ARBA" id="ARBA00004123"/>
    </source>
</evidence>
<evidence type="ECO:0000256" key="5">
    <source>
        <dbReference type="ARBA" id="ARBA00022833"/>
    </source>
</evidence>
<name>A0A146LXS9_LYGHE</name>
<dbReference type="FunFam" id="3.30.160.60:FF:001732">
    <property type="entry name" value="Zgc:162936"/>
    <property type="match status" value="1"/>
</dbReference>
<evidence type="ECO:0000256" key="8">
    <source>
        <dbReference type="PROSITE-ProRule" id="PRU00042"/>
    </source>
</evidence>
<dbReference type="Gene3D" id="3.30.160.60">
    <property type="entry name" value="Classic Zinc Finger"/>
    <property type="match status" value="3"/>
</dbReference>
<reference evidence="11" key="1">
    <citation type="journal article" date="2016" name="Gigascience">
        <title>De novo construction of an expanded transcriptome assembly for the western tarnished plant bug, Lygus hesperus.</title>
        <authorList>
            <person name="Tassone E.E."/>
            <person name="Geib S.M."/>
            <person name="Hall B."/>
            <person name="Fabrick J.A."/>
            <person name="Brent C.S."/>
            <person name="Hull J.J."/>
        </authorList>
    </citation>
    <scope>NUCLEOTIDE SEQUENCE</scope>
</reference>
<feature type="non-terminal residue" evidence="11">
    <location>
        <position position="1"/>
    </location>
</feature>
<dbReference type="FunFam" id="3.30.160.60:FF:000072">
    <property type="entry name" value="zinc finger protein 143 isoform X1"/>
    <property type="match status" value="1"/>
</dbReference>
<dbReference type="GO" id="GO:0043565">
    <property type="term" value="F:sequence-specific DNA binding"/>
    <property type="evidence" value="ECO:0007669"/>
    <property type="project" value="UniProtKB-ARBA"/>
</dbReference>
<feature type="domain" description="C2H2-type" evidence="10">
    <location>
        <begin position="129"/>
        <end position="156"/>
    </location>
</feature>
<organism evidence="11">
    <name type="scientific">Lygus hesperus</name>
    <name type="common">Western plant bug</name>
    <dbReference type="NCBI Taxonomy" id="30085"/>
    <lineage>
        <taxon>Eukaryota</taxon>
        <taxon>Metazoa</taxon>
        <taxon>Ecdysozoa</taxon>
        <taxon>Arthropoda</taxon>
        <taxon>Hexapoda</taxon>
        <taxon>Insecta</taxon>
        <taxon>Pterygota</taxon>
        <taxon>Neoptera</taxon>
        <taxon>Paraneoptera</taxon>
        <taxon>Hemiptera</taxon>
        <taxon>Heteroptera</taxon>
        <taxon>Panheteroptera</taxon>
        <taxon>Cimicomorpha</taxon>
        <taxon>Miridae</taxon>
        <taxon>Mirini</taxon>
        <taxon>Lygus</taxon>
    </lineage>
</organism>
<gene>
    <name evidence="11" type="primary">ZNF205</name>
    <name evidence="11" type="ORF">g.83768</name>
</gene>
<dbReference type="InterPro" id="IPR036236">
    <property type="entry name" value="Znf_C2H2_sf"/>
</dbReference>
<feature type="non-terminal residue" evidence="11">
    <location>
        <position position="204"/>
    </location>
</feature>
<dbReference type="AlphaFoldDB" id="A0A146LXS9"/>
<evidence type="ECO:0000256" key="9">
    <source>
        <dbReference type="SAM" id="MobiDB-lite"/>
    </source>
</evidence>
<dbReference type="FunFam" id="3.30.160.60:FF:002104">
    <property type="entry name" value="Si:ch211-266d19.4"/>
    <property type="match status" value="1"/>
</dbReference>
<feature type="domain" description="C2H2-type" evidence="10">
    <location>
        <begin position="101"/>
        <end position="128"/>
    </location>
</feature>
<evidence type="ECO:0000313" key="11">
    <source>
        <dbReference type="EMBL" id="JAQ11795.1"/>
    </source>
</evidence>
<dbReference type="SUPFAM" id="SSF57667">
    <property type="entry name" value="beta-beta-alpha zinc fingers"/>
    <property type="match status" value="2"/>
</dbReference>
<dbReference type="PROSITE" id="PS50157">
    <property type="entry name" value="ZINC_FINGER_C2H2_2"/>
    <property type="match status" value="2"/>
</dbReference>
<keyword evidence="7" id="KW-0539">Nucleus</keyword>
<keyword evidence="4 8" id="KW-0863">Zinc-finger</keyword>
<dbReference type="PANTHER" id="PTHR24392:SF31">
    <property type="entry name" value="C2H2-TYPE DOMAIN-CONTAINING PROTEIN"/>
    <property type="match status" value="1"/>
</dbReference>
<dbReference type="GO" id="GO:0005694">
    <property type="term" value="C:chromosome"/>
    <property type="evidence" value="ECO:0007669"/>
    <property type="project" value="UniProtKB-ARBA"/>
</dbReference>
<dbReference type="SMART" id="SM00355">
    <property type="entry name" value="ZnF_C2H2"/>
    <property type="match status" value="3"/>
</dbReference>
<feature type="compositionally biased region" description="Acidic residues" evidence="9">
    <location>
        <begin position="1"/>
        <end position="17"/>
    </location>
</feature>
<accession>A0A146LXS9</accession>
<evidence type="ECO:0000256" key="3">
    <source>
        <dbReference type="ARBA" id="ARBA00022737"/>
    </source>
</evidence>
<dbReference type="EMBL" id="GDHC01006834">
    <property type="protein sequence ID" value="JAQ11795.1"/>
    <property type="molecule type" value="Transcribed_RNA"/>
</dbReference>
<keyword evidence="5" id="KW-0862">Zinc</keyword>